<keyword evidence="2" id="KW-1133">Transmembrane helix</keyword>
<feature type="non-terminal residue" evidence="3">
    <location>
        <position position="200"/>
    </location>
</feature>
<sequence>SVYTCTYTQPKISRGERHHRAADAVAGGRGADGVRPGPPRGRPASPPSSTRRLAWTTTSLGPPNCHTEQWSLPPAHVHGQNRPLSRVSLSVERAFLNSQRARVARHNPPRVIGKPGSLPSLCLLGGHVLWPRLRLVPAAAAAVAAPAAAVATATSPVVVAPAAIVAAVAAAAATVPAAAAAVVVAAAAAAVAPAAVVVAA</sequence>
<feature type="transmembrane region" description="Helical" evidence="2">
    <location>
        <begin position="139"/>
        <end position="172"/>
    </location>
</feature>
<feature type="compositionally biased region" description="Polar residues" evidence="1">
    <location>
        <begin position="1"/>
        <end position="11"/>
    </location>
</feature>
<feature type="transmembrane region" description="Helical" evidence="2">
    <location>
        <begin position="178"/>
        <end position="199"/>
    </location>
</feature>
<dbReference type="Proteomes" id="UP000789595">
    <property type="component" value="Unassembled WGS sequence"/>
</dbReference>
<protein>
    <submittedName>
        <fullName evidence="3">Uncharacterized protein</fullName>
    </submittedName>
</protein>
<keyword evidence="2" id="KW-0812">Transmembrane</keyword>
<evidence type="ECO:0000256" key="2">
    <source>
        <dbReference type="SAM" id="Phobius"/>
    </source>
</evidence>
<dbReference type="EMBL" id="CAKKNE010000001">
    <property type="protein sequence ID" value="CAH0364932.1"/>
    <property type="molecule type" value="Genomic_DNA"/>
</dbReference>
<feature type="compositionally biased region" description="Pro residues" evidence="1">
    <location>
        <begin position="36"/>
        <end position="46"/>
    </location>
</feature>
<evidence type="ECO:0000313" key="3">
    <source>
        <dbReference type="EMBL" id="CAH0364932.1"/>
    </source>
</evidence>
<gene>
    <name evidence="3" type="ORF">PECAL_1P13250</name>
</gene>
<proteinExistence type="predicted"/>
<evidence type="ECO:0000313" key="4">
    <source>
        <dbReference type="Proteomes" id="UP000789595"/>
    </source>
</evidence>
<evidence type="ECO:0000256" key="1">
    <source>
        <dbReference type="SAM" id="MobiDB-lite"/>
    </source>
</evidence>
<organism evidence="3 4">
    <name type="scientific">Pelagomonas calceolata</name>
    <dbReference type="NCBI Taxonomy" id="35677"/>
    <lineage>
        <taxon>Eukaryota</taxon>
        <taxon>Sar</taxon>
        <taxon>Stramenopiles</taxon>
        <taxon>Ochrophyta</taxon>
        <taxon>Pelagophyceae</taxon>
        <taxon>Pelagomonadales</taxon>
        <taxon>Pelagomonadaceae</taxon>
        <taxon>Pelagomonas</taxon>
    </lineage>
</organism>
<reference evidence="3" key="1">
    <citation type="submission" date="2021-11" db="EMBL/GenBank/DDBJ databases">
        <authorList>
            <consortium name="Genoscope - CEA"/>
            <person name="William W."/>
        </authorList>
    </citation>
    <scope>NUCLEOTIDE SEQUENCE</scope>
</reference>
<keyword evidence="4" id="KW-1185">Reference proteome</keyword>
<accession>A0A8J2S506</accession>
<comment type="caution">
    <text evidence="3">The sequence shown here is derived from an EMBL/GenBank/DDBJ whole genome shotgun (WGS) entry which is preliminary data.</text>
</comment>
<name>A0A8J2S506_9STRA</name>
<feature type="region of interest" description="Disordered" evidence="1">
    <location>
        <begin position="1"/>
        <end position="62"/>
    </location>
</feature>
<feature type="compositionally biased region" description="Polar residues" evidence="1">
    <location>
        <begin position="49"/>
        <end position="62"/>
    </location>
</feature>
<keyword evidence="2" id="KW-0472">Membrane</keyword>
<feature type="non-terminal residue" evidence="3">
    <location>
        <position position="1"/>
    </location>
</feature>
<dbReference type="AlphaFoldDB" id="A0A8J2S506"/>